<reference evidence="2 3" key="1">
    <citation type="journal article" date="2013" name="ISME J.">
        <title>A metabolic model for members of the genus Tetrasphaera involved in enhanced biological phosphorus removal.</title>
        <authorList>
            <person name="Kristiansen R."/>
            <person name="Nguyen H.T.T."/>
            <person name="Saunders A.M."/>
            <person name="Nielsen J.L."/>
            <person name="Wimmer R."/>
            <person name="Le V.Q."/>
            <person name="McIlroy S.J."/>
            <person name="Petrovski S."/>
            <person name="Seviour R.J."/>
            <person name="Calteau A."/>
            <person name="Nielsen K.L."/>
            <person name="Nielsen P.H."/>
        </authorList>
    </citation>
    <scope>NUCLEOTIDE SEQUENCE [LARGE SCALE GENOMIC DNA]</scope>
    <source>
        <strain evidence="2 3">Ben110</strain>
    </source>
</reference>
<name>W6K0J0_9MICO</name>
<sequence>MCRRARPARTAERSGLGRQVTDGAGPGALSTSERDEIKALRARVHRLEEDNRVLRAAVAFFAGGTPWAMPMTRLRRRILAGTGPNVSTPTSSIADPGRAWLTSKATEDWVTCCNHDRLQGTLGMVPPIKYEAAHYTHHALSTESA</sequence>
<evidence type="ECO:0000313" key="2">
    <source>
        <dbReference type="EMBL" id="CCH74520.1"/>
    </source>
</evidence>
<protein>
    <recommendedName>
        <fullName evidence="4">Transposase</fullName>
    </recommendedName>
</protein>
<keyword evidence="3" id="KW-1185">Reference proteome</keyword>
<evidence type="ECO:0000256" key="1">
    <source>
        <dbReference type="SAM" id="MobiDB-lite"/>
    </source>
</evidence>
<evidence type="ECO:0008006" key="4">
    <source>
        <dbReference type="Google" id="ProtNLM"/>
    </source>
</evidence>
<proteinExistence type="predicted"/>
<dbReference type="AlphaFoldDB" id="W6K0J0"/>
<feature type="region of interest" description="Disordered" evidence="1">
    <location>
        <begin position="1"/>
        <end position="31"/>
    </location>
</feature>
<evidence type="ECO:0000313" key="3">
    <source>
        <dbReference type="Proteomes" id="UP000035763"/>
    </source>
</evidence>
<comment type="caution">
    <text evidence="2">The sequence shown here is derived from an EMBL/GenBank/DDBJ whole genome shotgun (WGS) entry which is preliminary data.</text>
</comment>
<dbReference type="EMBL" id="CAJA01000392">
    <property type="protein sequence ID" value="CCH74520.1"/>
    <property type="molecule type" value="Genomic_DNA"/>
</dbReference>
<accession>W6K0J0</accession>
<dbReference type="Proteomes" id="UP000035763">
    <property type="component" value="Unassembled WGS sequence"/>
</dbReference>
<gene>
    <name evidence="2" type="ORF">BN11_4510021</name>
</gene>
<organism evidence="2 3">
    <name type="scientific">Nostocoides australiense Ben110</name>
    <dbReference type="NCBI Taxonomy" id="1193182"/>
    <lineage>
        <taxon>Bacteria</taxon>
        <taxon>Bacillati</taxon>
        <taxon>Actinomycetota</taxon>
        <taxon>Actinomycetes</taxon>
        <taxon>Micrococcales</taxon>
        <taxon>Intrasporangiaceae</taxon>
        <taxon>Nostocoides</taxon>
    </lineage>
</organism>